<dbReference type="PRINTS" id="PR00120">
    <property type="entry name" value="HATPASE"/>
</dbReference>
<feature type="transmembrane region" description="Helical" evidence="10">
    <location>
        <begin position="762"/>
        <end position="783"/>
    </location>
</feature>
<keyword evidence="3" id="KW-1003">Cell membrane</keyword>
<evidence type="ECO:0000313" key="13">
    <source>
        <dbReference type="Proteomes" id="UP000176493"/>
    </source>
</evidence>
<feature type="transmembrane region" description="Helical" evidence="10">
    <location>
        <begin position="244"/>
        <end position="264"/>
    </location>
</feature>
<dbReference type="InterPro" id="IPR023298">
    <property type="entry name" value="ATPase_P-typ_TM_dom_sf"/>
</dbReference>
<evidence type="ECO:0000256" key="2">
    <source>
        <dbReference type="ARBA" id="ARBA00005675"/>
    </source>
</evidence>
<evidence type="ECO:0000256" key="1">
    <source>
        <dbReference type="ARBA" id="ARBA00004651"/>
    </source>
</evidence>
<dbReference type="InterPro" id="IPR008250">
    <property type="entry name" value="ATPase_P-typ_transduc_dom_A_sf"/>
</dbReference>
<keyword evidence="9 10" id="KW-0472">Membrane</keyword>
<dbReference type="SFLD" id="SFLDG00002">
    <property type="entry name" value="C1.7:_P-type_atpase_like"/>
    <property type="match status" value="1"/>
</dbReference>
<keyword evidence="6" id="KW-0067">ATP-binding</keyword>
<comment type="similarity">
    <text evidence="2">Belongs to the cation transport ATPase (P-type) (TC 3.A.3) family. Type IIA subfamily.</text>
</comment>
<organism evidence="12 13">
    <name type="scientific">Candidatus Taylorbacteria bacterium RIFCSPHIGHO2_02_49_25</name>
    <dbReference type="NCBI Taxonomy" id="1802305"/>
    <lineage>
        <taxon>Bacteria</taxon>
        <taxon>Candidatus Tayloriibacteriota</taxon>
    </lineage>
</organism>
<dbReference type="SUPFAM" id="SSF81660">
    <property type="entry name" value="Metal cation-transporting ATPase, ATP-binding domain N"/>
    <property type="match status" value="1"/>
</dbReference>
<sequence>MEYPWHASSPRDILKHLSTTEMGLSATEAARRLSRYGPNTFPSGATDTLVVIFLRQFRSPLIYVLVAAAFAVALMGSVVDAAVIFAVLLFNALIGTIQEGRAQNTLLALRRFTTTRATALRGEKEVILSASDLVPGDIKVLQSGEKIPADARLLSVTGLKIDEASLTGESVPVEKTADAISIATLPLAERRTMVYQGTYAVSGSARAIVVATGTETEFGRIAKTIQEIDTEIPLKKDIRTLSRLIIALVAVIGVGIFLLGTVQGMLLRDLIATIIALGVSIIPEGLPMVLTLVLATGVWRMSKQNALVKRLQAVEALGQTRVIAVDKTGTITLNEMTVERIIVGEKSFTVAGKGYEPQGGFFYNGAPVEPSLHKELLLAGRVAAFCANARVSYDEAEKIWRVSGDPTEAALLVFATKTGFNQEILRAESPPLFELPFDSAYRYHLMIHRVRRARFLTAVGAPESILPLCRSAWEGDAVHDFTPSLCARSEEVGVHLAREGFRVLACAIHRNAPAAVFPKKMPPLTLVGFFGMRDPLRSEVPEAMRKVREAHLRVIMLTGDHTETALAIAREAGIARRGEEALTGQDIDTMSERELAIRVGDTSVFARVTPEHKLAIIRAFKKRREIIAMTGDGVNDAPSLVAADLGVAMGRIGTEVAKEAADIVLLDDNFGSIVSAAEEGRSIYRTIKKVILYLFSTSLGEVGTIVGAMLIGLPLPLLPTQIIWLNFVTDGFLTAALAMEPKEKKLLLLPSRRSNHFFVDRLMALRMILMALVMSVGTLILFSSRLGGGVAKALTISLSALAVFQWWNAWNCRHERESIFSGRLRANRWLMGATMVVVLLQLLAVYHPALQRILHTVPLSLADWGIIIAAATSIFVVEEARKWLMRRGGAGTAS</sequence>
<evidence type="ECO:0000259" key="11">
    <source>
        <dbReference type="SMART" id="SM00831"/>
    </source>
</evidence>
<dbReference type="Pfam" id="PF00122">
    <property type="entry name" value="E1-E2_ATPase"/>
    <property type="match status" value="1"/>
</dbReference>
<dbReference type="InterPro" id="IPR004014">
    <property type="entry name" value="ATPase_P-typ_cation-transptr_N"/>
</dbReference>
<evidence type="ECO:0000256" key="10">
    <source>
        <dbReference type="SAM" id="Phobius"/>
    </source>
</evidence>
<dbReference type="InterPro" id="IPR036412">
    <property type="entry name" value="HAD-like_sf"/>
</dbReference>
<feature type="transmembrane region" description="Helical" evidence="10">
    <location>
        <begin position="789"/>
        <end position="808"/>
    </location>
</feature>
<dbReference type="SFLD" id="SFLDF00027">
    <property type="entry name" value="p-type_atpase"/>
    <property type="match status" value="1"/>
</dbReference>
<proteinExistence type="inferred from homology"/>
<evidence type="ECO:0000256" key="5">
    <source>
        <dbReference type="ARBA" id="ARBA00022741"/>
    </source>
</evidence>
<dbReference type="PANTHER" id="PTHR43294">
    <property type="entry name" value="SODIUM/POTASSIUM-TRANSPORTING ATPASE SUBUNIT ALPHA"/>
    <property type="match status" value="1"/>
</dbReference>
<dbReference type="InterPro" id="IPR044492">
    <property type="entry name" value="P_typ_ATPase_HD_dom"/>
</dbReference>
<dbReference type="Gene3D" id="3.40.1110.10">
    <property type="entry name" value="Calcium-transporting ATPase, cytoplasmic domain N"/>
    <property type="match status" value="1"/>
</dbReference>
<comment type="caution">
    <text evidence="12">The sequence shown here is derived from an EMBL/GenBank/DDBJ whole genome shotgun (WGS) entry which is preliminary data.</text>
</comment>
<dbReference type="SMART" id="SM00831">
    <property type="entry name" value="Cation_ATPase_N"/>
    <property type="match status" value="1"/>
</dbReference>
<dbReference type="PRINTS" id="PR00119">
    <property type="entry name" value="CATATPASE"/>
</dbReference>
<dbReference type="Pfam" id="PF00689">
    <property type="entry name" value="Cation_ATPase_C"/>
    <property type="match status" value="1"/>
</dbReference>
<feature type="transmembrane region" description="Helical" evidence="10">
    <location>
        <begin position="853"/>
        <end position="877"/>
    </location>
</feature>
<evidence type="ECO:0000256" key="4">
    <source>
        <dbReference type="ARBA" id="ARBA00022692"/>
    </source>
</evidence>
<dbReference type="Gene3D" id="1.20.1110.10">
    <property type="entry name" value="Calcium-transporting ATPase, transmembrane domain"/>
    <property type="match status" value="1"/>
</dbReference>
<feature type="transmembrane region" description="Helical" evidence="10">
    <location>
        <begin position="721"/>
        <end position="741"/>
    </location>
</feature>
<feature type="transmembrane region" description="Helical" evidence="10">
    <location>
        <begin position="270"/>
        <end position="295"/>
    </location>
</feature>
<dbReference type="InterPro" id="IPR023299">
    <property type="entry name" value="ATPase_P-typ_cyto_dom_N"/>
</dbReference>
<feature type="domain" description="Cation-transporting P-type ATPase N-terminal" evidence="11">
    <location>
        <begin position="4"/>
        <end position="77"/>
    </location>
</feature>
<feature type="transmembrane region" description="Helical" evidence="10">
    <location>
        <begin position="829"/>
        <end position="847"/>
    </location>
</feature>
<protein>
    <recommendedName>
        <fullName evidence="11">Cation-transporting P-type ATPase N-terminal domain-containing protein</fullName>
    </recommendedName>
</protein>
<dbReference type="GO" id="GO:0005524">
    <property type="term" value="F:ATP binding"/>
    <property type="evidence" value="ECO:0007669"/>
    <property type="project" value="UniProtKB-KW"/>
</dbReference>
<dbReference type="SUPFAM" id="SSF81653">
    <property type="entry name" value="Calcium ATPase, transduction domain A"/>
    <property type="match status" value="1"/>
</dbReference>
<dbReference type="SUPFAM" id="SSF81665">
    <property type="entry name" value="Calcium ATPase, transmembrane domain M"/>
    <property type="match status" value="1"/>
</dbReference>
<dbReference type="AlphaFoldDB" id="A0A1G2MG36"/>
<dbReference type="Gene3D" id="2.70.150.10">
    <property type="entry name" value="Calcium-transporting ATPase, cytoplasmic transduction domain A"/>
    <property type="match status" value="1"/>
</dbReference>
<gene>
    <name evidence="12" type="ORF">A2W52_01375</name>
</gene>
<dbReference type="Proteomes" id="UP000176493">
    <property type="component" value="Unassembled WGS sequence"/>
</dbReference>
<dbReference type="Pfam" id="PF00690">
    <property type="entry name" value="Cation_ATPase_N"/>
    <property type="match status" value="1"/>
</dbReference>
<dbReference type="InterPro" id="IPR006068">
    <property type="entry name" value="ATPase_P-typ_cation-transptr_C"/>
</dbReference>
<evidence type="ECO:0000256" key="8">
    <source>
        <dbReference type="ARBA" id="ARBA00022989"/>
    </source>
</evidence>
<keyword evidence="5" id="KW-0547">Nucleotide-binding</keyword>
<keyword evidence="8 10" id="KW-1133">Transmembrane helix</keyword>
<reference evidence="12 13" key="1">
    <citation type="journal article" date="2016" name="Nat. Commun.">
        <title>Thousands of microbial genomes shed light on interconnected biogeochemical processes in an aquifer system.</title>
        <authorList>
            <person name="Anantharaman K."/>
            <person name="Brown C.T."/>
            <person name="Hug L.A."/>
            <person name="Sharon I."/>
            <person name="Castelle C.J."/>
            <person name="Probst A.J."/>
            <person name="Thomas B.C."/>
            <person name="Singh A."/>
            <person name="Wilkins M.J."/>
            <person name="Karaoz U."/>
            <person name="Brodie E.L."/>
            <person name="Williams K.H."/>
            <person name="Hubbard S.S."/>
            <person name="Banfield J.F."/>
        </authorList>
    </citation>
    <scope>NUCLEOTIDE SEQUENCE [LARGE SCALE GENOMIC DNA]</scope>
</reference>
<dbReference type="InterPro" id="IPR050510">
    <property type="entry name" value="Cation_transp_ATPase_P-type"/>
</dbReference>
<evidence type="ECO:0000313" key="12">
    <source>
        <dbReference type="EMBL" id="OHA21962.1"/>
    </source>
</evidence>
<dbReference type="SUPFAM" id="SSF56784">
    <property type="entry name" value="HAD-like"/>
    <property type="match status" value="1"/>
</dbReference>
<dbReference type="GO" id="GO:0005886">
    <property type="term" value="C:plasma membrane"/>
    <property type="evidence" value="ECO:0007669"/>
    <property type="project" value="UniProtKB-SubCell"/>
</dbReference>
<feature type="transmembrane region" description="Helical" evidence="10">
    <location>
        <begin position="61"/>
        <end position="94"/>
    </location>
</feature>
<dbReference type="NCBIfam" id="TIGR01494">
    <property type="entry name" value="ATPase_P-type"/>
    <property type="match status" value="3"/>
</dbReference>
<keyword evidence="4 10" id="KW-0812">Transmembrane</keyword>
<keyword evidence="7" id="KW-1278">Translocase</keyword>
<comment type="subcellular location">
    <subcellularLocation>
        <location evidence="1">Cell membrane</location>
        <topology evidence="1">Multi-pass membrane protein</topology>
    </subcellularLocation>
</comment>
<dbReference type="Pfam" id="PF13246">
    <property type="entry name" value="Cation_ATPase"/>
    <property type="match status" value="1"/>
</dbReference>
<dbReference type="PANTHER" id="PTHR43294:SF21">
    <property type="entry name" value="CATION TRANSPORTING ATPASE"/>
    <property type="match status" value="1"/>
</dbReference>
<dbReference type="EMBL" id="MHRJ01000034">
    <property type="protein sequence ID" value="OHA21962.1"/>
    <property type="molecule type" value="Genomic_DNA"/>
</dbReference>
<name>A0A1G2MG36_9BACT</name>
<dbReference type="InterPro" id="IPR001757">
    <property type="entry name" value="P_typ_ATPase"/>
</dbReference>
<evidence type="ECO:0000256" key="9">
    <source>
        <dbReference type="ARBA" id="ARBA00023136"/>
    </source>
</evidence>
<evidence type="ECO:0000256" key="7">
    <source>
        <dbReference type="ARBA" id="ARBA00022967"/>
    </source>
</evidence>
<dbReference type="InterPro" id="IPR023214">
    <property type="entry name" value="HAD_sf"/>
</dbReference>
<dbReference type="InterPro" id="IPR018303">
    <property type="entry name" value="ATPase_P-typ_P_site"/>
</dbReference>
<dbReference type="GO" id="GO:0016887">
    <property type="term" value="F:ATP hydrolysis activity"/>
    <property type="evidence" value="ECO:0007669"/>
    <property type="project" value="InterPro"/>
</dbReference>
<dbReference type="Gene3D" id="3.40.50.1000">
    <property type="entry name" value="HAD superfamily/HAD-like"/>
    <property type="match status" value="1"/>
</dbReference>
<feature type="transmembrane region" description="Helical" evidence="10">
    <location>
        <begin position="690"/>
        <end position="715"/>
    </location>
</feature>
<dbReference type="PROSITE" id="PS00154">
    <property type="entry name" value="ATPASE_E1_E2"/>
    <property type="match status" value="1"/>
</dbReference>
<evidence type="ECO:0000256" key="3">
    <source>
        <dbReference type="ARBA" id="ARBA00022475"/>
    </source>
</evidence>
<accession>A0A1G2MG36</accession>
<evidence type="ECO:0000256" key="6">
    <source>
        <dbReference type="ARBA" id="ARBA00022840"/>
    </source>
</evidence>
<dbReference type="InterPro" id="IPR059000">
    <property type="entry name" value="ATPase_P-type_domA"/>
</dbReference>
<dbReference type="SFLD" id="SFLDS00003">
    <property type="entry name" value="Haloacid_Dehalogenase"/>
    <property type="match status" value="1"/>
</dbReference>